<dbReference type="Proteomes" id="UP001642501">
    <property type="component" value="Unassembled WGS sequence"/>
</dbReference>
<dbReference type="InterPro" id="IPR045150">
    <property type="entry name" value="CYB561D1/2"/>
</dbReference>
<evidence type="ECO:0000256" key="7">
    <source>
        <dbReference type="ARBA" id="ARBA00022982"/>
    </source>
</evidence>
<dbReference type="EMBL" id="CAWUOM010000177">
    <property type="protein sequence ID" value="CAK7274668.1"/>
    <property type="molecule type" value="Genomic_DNA"/>
</dbReference>
<keyword evidence="6" id="KW-0479">Metal-binding</keyword>
<accession>A0ABP0E269</accession>
<evidence type="ECO:0000256" key="3">
    <source>
        <dbReference type="ARBA" id="ARBA00022448"/>
    </source>
</evidence>
<dbReference type="SMART" id="SM00665">
    <property type="entry name" value="B561"/>
    <property type="match status" value="1"/>
</dbReference>
<evidence type="ECO:0000256" key="4">
    <source>
        <dbReference type="ARBA" id="ARBA00022617"/>
    </source>
</evidence>
<evidence type="ECO:0000256" key="10">
    <source>
        <dbReference type="ARBA" id="ARBA00023136"/>
    </source>
</evidence>
<keyword evidence="8 11" id="KW-1133">Transmembrane helix</keyword>
<organism evidence="13 14">
    <name type="scientific">Sporothrix epigloea</name>
    <dbReference type="NCBI Taxonomy" id="1892477"/>
    <lineage>
        <taxon>Eukaryota</taxon>
        <taxon>Fungi</taxon>
        <taxon>Dikarya</taxon>
        <taxon>Ascomycota</taxon>
        <taxon>Pezizomycotina</taxon>
        <taxon>Sordariomycetes</taxon>
        <taxon>Sordariomycetidae</taxon>
        <taxon>Ophiostomatales</taxon>
        <taxon>Ophiostomataceae</taxon>
        <taxon>Sporothrix</taxon>
    </lineage>
</organism>
<proteinExistence type="predicted"/>
<keyword evidence="5 11" id="KW-0812">Transmembrane</keyword>
<comment type="subcellular location">
    <subcellularLocation>
        <location evidence="2">Membrane</location>
        <topology evidence="2">Multi-pass membrane protein</topology>
    </subcellularLocation>
</comment>
<name>A0ABP0E269_9PEZI</name>
<evidence type="ECO:0000256" key="5">
    <source>
        <dbReference type="ARBA" id="ARBA00022692"/>
    </source>
</evidence>
<feature type="domain" description="Cytochrome b561" evidence="12">
    <location>
        <begin position="47"/>
        <end position="251"/>
    </location>
</feature>
<reference evidence="13 14" key="1">
    <citation type="submission" date="2024-01" db="EMBL/GenBank/DDBJ databases">
        <authorList>
            <person name="Allen C."/>
            <person name="Tagirdzhanova G."/>
        </authorList>
    </citation>
    <scope>NUCLEOTIDE SEQUENCE [LARGE SCALE GENOMIC DNA]</scope>
    <source>
        <strain evidence="13 14">CBS 573.63</strain>
    </source>
</reference>
<dbReference type="CDD" id="cd08761">
    <property type="entry name" value="Cyt_b561_CYB561D2_like"/>
    <property type="match status" value="1"/>
</dbReference>
<protein>
    <recommendedName>
        <fullName evidence="12">Cytochrome b561 domain-containing protein</fullName>
    </recommendedName>
</protein>
<dbReference type="PROSITE" id="PS50939">
    <property type="entry name" value="CYTOCHROME_B561"/>
    <property type="match status" value="1"/>
</dbReference>
<keyword evidence="3" id="KW-0813">Transport</keyword>
<feature type="transmembrane region" description="Helical" evidence="11">
    <location>
        <begin position="199"/>
        <end position="217"/>
    </location>
</feature>
<comment type="caution">
    <text evidence="13">The sequence shown here is derived from an EMBL/GenBank/DDBJ whole genome shotgun (WGS) entry which is preliminary data.</text>
</comment>
<gene>
    <name evidence="13" type="ORF">SEPCBS57363_006281</name>
</gene>
<dbReference type="InterPro" id="IPR006593">
    <property type="entry name" value="Cyt_b561/ferric_Rdtase_TM"/>
</dbReference>
<evidence type="ECO:0000256" key="1">
    <source>
        <dbReference type="ARBA" id="ARBA00001970"/>
    </source>
</evidence>
<evidence type="ECO:0000256" key="9">
    <source>
        <dbReference type="ARBA" id="ARBA00023004"/>
    </source>
</evidence>
<dbReference type="PANTHER" id="PTHR15422">
    <property type="entry name" value="OS05G0565100 PROTEIN"/>
    <property type="match status" value="1"/>
</dbReference>
<evidence type="ECO:0000259" key="12">
    <source>
        <dbReference type="PROSITE" id="PS50939"/>
    </source>
</evidence>
<feature type="transmembrane region" description="Helical" evidence="11">
    <location>
        <begin position="229"/>
        <end position="248"/>
    </location>
</feature>
<keyword evidence="10 11" id="KW-0472">Membrane</keyword>
<evidence type="ECO:0000256" key="6">
    <source>
        <dbReference type="ARBA" id="ARBA00022723"/>
    </source>
</evidence>
<feature type="transmembrane region" description="Helical" evidence="11">
    <location>
        <begin position="155"/>
        <end position="179"/>
    </location>
</feature>
<feature type="transmembrane region" description="Helical" evidence="11">
    <location>
        <begin position="85"/>
        <end position="105"/>
    </location>
</feature>
<keyword evidence="7" id="KW-0249">Electron transport</keyword>
<sequence>MASTAEAPARVDIGINGNGNLDGESAPLLGEPGDVVQTPETNIFSNLYTGTAWLAQAGVVLLVALVWASVFQHPPLLPLFSPHPLLQSVGVFVVVQAILVLQPAVTGRNKIVGAQAHAVLQLLSFFILICGVAIIETNKIRSHGEHFHSVHGYLGVLTAVVLVGQYVFGLLVWLAPAIIFGSGPDRVDRAKALWKQHRWSGYAVVLPLLLATVVTAIDTGYNVNVLNIRMWAVLVASALVIIGVYPRIRLRKLGLQQ</sequence>
<evidence type="ECO:0000256" key="2">
    <source>
        <dbReference type="ARBA" id="ARBA00004141"/>
    </source>
</evidence>
<keyword evidence="9" id="KW-0408">Iron</keyword>
<feature type="transmembrane region" description="Helical" evidence="11">
    <location>
        <begin position="117"/>
        <end position="135"/>
    </location>
</feature>
<comment type="cofactor">
    <cofactor evidence="1">
        <name>heme b</name>
        <dbReference type="ChEBI" id="CHEBI:60344"/>
    </cofactor>
</comment>
<keyword evidence="14" id="KW-1185">Reference proteome</keyword>
<dbReference type="PANTHER" id="PTHR15422:SF45">
    <property type="entry name" value="CYTOCHROME B561 DOMAIN-CONTAINING PROTEIN"/>
    <property type="match status" value="1"/>
</dbReference>
<keyword evidence="4" id="KW-0349">Heme</keyword>
<evidence type="ECO:0000256" key="8">
    <source>
        <dbReference type="ARBA" id="ARBA00022989"/>
    </source>
</evidence>
<dbReference type="Gene3D" id="1.20.120.1770">
    <property type="match status" value="1"/>
</dbReference>
<evidence type="ECO:0000313" key="13">
    <source>
        <dbReference type="EMBL" id="CAK7274668.1"/>
    </source>
</evidence>
<evidence type="ECO:0000256" key="11">
    <source>
        <dbReference type="SAM" id="Phobius"/>
    </source>
</evidence>
<feature type="transmembrane region" description="Helical" evidence="11">
    <location>
        <begin position="53"/>
        <end position="73"/>
    </location>
</feature>
<dbReference type="Pfam" id="PF03188">
    <property type="entry name" value="Cytochrom_B561"/>
    <property type="match status" value="1"/>
</dbReference>
<evidence type="ECO:0000313" key="14">
    <source>
        <dbReference type="Proteomes" id="UP001642501"/>
    </source>
</evidence>